<dbReference type="EMBL" id="QCZI01000017">
    <property type="protein sequence ID" value="PWA04211.1"/>
    <property type="molecule type" value="Genomic_DNA"/>
</dbReference>
<feature type="domain" description="P-type ATPase A" evidence="9">
    <location>
        <begin position="93"/>
        <end position="200"/>
    </location>
</feature>
<dbReference type="Pfam" id="PF00122">
    <property type="entry name" value="E1-E2_ATPase"/>
    <property type="match status" value="1"/>
</dbReference>
<comment type="caution">
    <text evidence="12">The sequence shown here is derived from an EMBL/GenBank/DDBJ whole genome shotgun (WGS) entry which is preliminary data.</text>
</comment>
<dbReference type="FunFam" id="3.40.50.1000:FF:000083">
    <property type="entry name" value="Sodium/potassium-transporting ATPase subunit alpha"/>
    <property type="match status" value="1"/>
</dbReference>
<dbReference type="SUPFAM" id="SSF56784">
    <property type="entry name" value="HAD-like"/>
    <property type="match status" value="1"/>
</dbReference>
<feature type="transmembrane region" description="Helical" evidence="8">
    <location>
        <begin position="37"/>
        <end position="56"/>
    </location>
</feature>
<reference evidence="12 13" key="1">
    <citation type="submission" date="2018-04" db="EMBL/GenBank/DDBJ databases">
        <title>Flavobacterium sp. nov., isolated from glacier ice.</title>
        <authorList>
            <person name="Liu Q."/>
            <person name="Xin Y.-H."/>
        </authorList>
    </citation>
    <scope>NUCLEOTIDE SEQUENCE [LARGE SCALE GENOMIC DNA]</scope>
    <source>
        <strain evidence="12 13">RB1R5</strain>
    </source>
</reference>
<dbReference type="Pfam" id="PF00689">
    <property type="entry name" value="Cation_ATPase_C"/>
    <property type="match status" value="1"/>
</dbReference>
<dbReference type="PRINTS" id="PR00119">
    <property type="entry name" value="CATATPASE"/>
</dbReference>
<dbReference type="InterPro" id="IPR023298">
    <property type="entry name" value="ATPase_P-typ_TM_dom_sf"/>
</dbReference>
<feature type="transmembrane region" description="Helical" evidence="8">
    <location>
        <begin position="653"/>
        <end position="674"/>
    </location>
</feature>
<evidence type="ECO:0000313" key="12">
    <source>
        <dbReference type="EMBL" id="PWA04211.1"/>
    </source>
</evidence>
<dbReference type="InterPro" id="IPR018303">
    <property type="entry name" value="ATPase_P-typ_P_site"/>
</dbReference>
<evidence type="ECO:0000313" key="13">
    <source>
        <dbReference type="Proteomes" id="UP000245449"/>
    </source>
</evidence>
<dbReference type="InterPro" id="IPR044492">
    <property type="entry name" value="P_typ_ATPase_HD_dom"/>
</dbReference>
<accession>A0A2U1JGF7</accession>
<dbReference type="InterPro" id="IPR001757">
    <property type="entry name" value="P_typ_ATPase"/>
</dbReference>
<feature type="domain" description="Cation-transporting P-type ATPase C-terminal" evidence="10">
    <location>
        <begin position="651"/>
        <end position="823"/>
    </location>
</feature>
<evidence type="ECO:0000256" key="6">
    <source>
        <dbReference type="ARBA" id="ARBA00022989"/>
    </source>
</evidence>
<dbReference type="Gene3D" id="3.40.50.1000">
    <property type="entry name" value="HAD superfamily/HAD-like"/>
    <property type="match status" value="1"/>
</dbReference>
<evidence type="ECO:0000256" key="2">
    <source>
        <dbReference type="ARBA" id="ARBA00022692"/>
    </source>
</evidence>
<feature type="transmembrane region" description="Helical" evidence="8">
    <location>
        <begin position="62"/>
        <end position="80"/>
    </location>
</feature>
<dbReference type="PRINTS" id="PR00120">
    <property type="entry name" value="HATPASE"/>
</dbReference>
<dbReference type="Pfam" id="PF00690">
    <property type="entry name" value="Cation_ATPase_N"/>
    <property type="match status" value="1"/>
</dbReference>
<evidence type="ECO:0000256" key="8">
    <source>
        <dbReference type="SAM" id="Phobius"/>
    </source>
</evidence>
<dbReference type="RefSeq" id="WP_116725608.1">
    <property type="nucleotide sequence ID" value="NZ_QCZI01000017.1"/>
</dbReference>
<dbReference type="Pfam" id="PF00702">
    <property type="entry name" value="Hydrolase"/>
    <property type="match status" value="1"/>
</dbReference>
<feature type="domain" description="Cation-transporting P-type ATPase N-terminal" evidence="11">
    <location>
        <begin position="4"/>
        <end position="52"/>
    </location>
</feature>
<feature type="transmembrane region" description="Helical" evidence="8">
    <location>
        <begin position="734"/>
        <end position="755"/>
    </location>
</feature>
<dbReference type="InterPro" id="IPR008250">
    <property type="entry name" value="ATPase_P-typ_transduc_dom_A_sf"/>
</dbReference>
<evidence type="ECO:0000259" key="10">
    <source>
        <dbReference type="Pfam" id="PF00689"/>
    </source>
</evidence>
<dbReference type="InterPro" id="IPR004014">
    <property type="entry name" value="ATPase_P-typ_cation-transptr_N"/>
</dbReference>
<comment type="subcellular location">
    <subcellularLocation>
        <location evidence="1">Membrane</location>
        <topology evidence="1">Multi-pass membrane protein</topology>
    </subcellularLocation>
</comment>
<dbReference type="SUPFAM" id="SSF81665">
    <property type="entry name" value="Calcium ATPase, transmembrane domain M"/>
    <property type="match status" value="1"/>
</dbReference>
<dbReference type="NCBIfam" id="TIGR01494">
    <property type="entry name" value="ATPase_P-type"/>
    <property type="match status" value="2"/>
</dbReference>
<organism evidence="12 13">
    <name type="scientific">Flavobacterium psychrotolerans</name>
    <dbReference type="NCBI Taxonomy" id="2169410"/>
    <lineage>
        <taxon>Bacteria</taxon>
        <taxon>Pseudomonadati</taxon>
        <taxon>Bacteroidota</taxon>
        <taxon>Flavobacteriia</taxon>
        <taxon>Flavobacteriales</taxon>
        <taxon>Flavobacteriaceae</taxon>
        <taxon>Flavobacterium</taxon>
    </lineage>
</organism>
<dbReference type="InterPro" id="IPR059000">
    <property type="entry name" value="ATPase_P-type_domA"/>
</dbReference>
<protein>
    <submittedName>
        <fullName evidence="12">ATPase</fullName>
    </submittedName>
</protein>
<dbReference type="Gene3D" id="1.20.1110.10">
    <property type="entry name" value="Calcium-transporting ATPase, transmembrane domain"/>
    <property type="match status" value="2"/>
</dbReference>
<dbReference type="SFLD" id="SFLDG00002">
    <property type="entry name" value="C1.7:_P-type_atpase_like"/>
    <property type="match status" value="1"/>
</dbReference>
<sequence>MNPGLSTAVAVEKLKIHGYNELPSVKPKNIWRIAREVMKEPMFLLLISCGLLYMILGDYKEGSVMLATISVIIFITFYQYRKTEKALEALKKLSSPRALVIRDGIEIRIPGREVVPDDIIILNEGDRISADAIVLNTANLVIDESMLTGESIAVSKSVAVDSSNTNGLVFSGTLVVQGKAEVKVVATGFKTQFGKIGTTLQNIDEDETRLQKEMKVLIKSFFIIGAFISIGIVMAFYYTRGNFVQSLLNGLAAAMSILPEEFPVVLTIFLALGAWRLSKNNVLTRKSSAIETLGSATVLCTDKTGTITQNKMEVVALYNGNEFFNKNIFLERQNQINNLILAAHRASAKDSFDPMEKAISKVHEEILLPDEKTKLIKEYPLSHELLAMTRVLESDSEYSFSVSAKGAPESVFILCKMDENAKATHLLAVRQMAEQGLRVIAVANASHQNKTLPSIQHDFNFKFLGLIGLQDPIRAEVPQAIKECKEAGIKVIMITGDFPATAKSIAGQIGLDPEKGIITGEELKKMNDEELKIKIRDTNIFARVVPEQKLRIVQALKSNNEIVAMTGDGVNDAPALKAANIGIAMGNKGTDVAREAASLVLLDDNFASVVSAIRSGRRIFDNLQKAMSYILALHVPIIGLTLLPAFFSSLPLLLMPLHIVFLELINDPVCSIAFESEQEEKGIMKRPPRDAKEHFFGRKKIFLSILQGFLLLTTVLSVYFYSLYEKHSEGEVRAIAFSTLIIGNIFLIVTNLSVTRSFISVITEIKSVIFLILLAAFIMLFLILTVPFLQEIFNFQITSYLHFISAFLGAFALLIILETEKYFKNRKNNTI</sequence>
<evidence type="ECO:0000259" key="11">
    <source>
        <dbReference type="Pfam" id="PF00690"/>
    </source>
</evidence>
<keyword evidence="4" id="KW-0067">ATP-binding</keyword>
<proteinExistence type="predicted"/>
<gene>
    <name evidence="12" type="ORF">DB895_12000</name>
</gene>
<name>A0A2U1JGF7_9FLAO</name>
<dbReference type="InterPro" id="IPR036412">
    <property type="entry name" value="HAD-like_sf"/>
</dbReference>
<dbReference type="SUPFAM" id="SSF81653">
    <property type="entry name" value="Calcium ATPase, transduction domain A"/>
    <property type="match status" value="1"/>
</dbReference>
<keyword evidence="5" id="KW-1278">Translocase</keyword>
<evidence type="ECO:0000256" key="3">
    <source>
        <dbReference type="ARBA" id="ARBA00022741"/>
    </source>
</evidence>
<dbReference type="GO" id="GO:0005524">
    <property type="term" value="F:ATP binding"/>
    <property type="evidence" value="ECO:0007669"/>
    <property type="project" value="UniProtKB-KW"/>
</dbReference>
<keyword evidence="13" id="KW-1185">Reference proteome</keyword>
<feature type="transmembrane region" description="Helical" evidence="8">
    <location>
        <begin position="701"/>
        <end position="722"/>
    </location>
</feature>
<dbReference type="PANTHER" id="PTHR42861">
    <property type="entry name" value="CALCIUM-TRANSPORTING ATPASE"/>
    <property type="match status" value="1"/>
</dbReference>
<dbReference type="InterPro" id="IPR023214">
    <property type="entry name" value="HAD_sf"/>
</dbReference>
<dbReference type="Proteomes" id="UP000245449">
    <property type="component" value="Unassembled WGS sequence"/>
</dbReference>
<feature type="transmembrane region" description="Helical" evidence="8">
    <location>
        <begin position="767"/>
        <end position="788"/>
    </location>
</feature>
<evidence type="ECO:0000256" key="7">
    <source>
        <dbReference type="ARBA" id="ARBA00023136"/>
    </source>
</evidence>
<dbReference type="AlphaFoldDB" id="A0A2U1JGF7"/>
<keyword evidence="6 8" id="KW-1133">Transmembrane helix</keyword>
<evidence type="ECO:0000256" key="4">
    <source>
        <dbReference type="ARBA" id="ARBA00022840"/>
    </source>
</evidence>
<feature type="transmembrane region" description="Helical" evidence="8">
    <location>
        <begin position="800"/>
        <end position="817"/>
    </location>
</feature>
<dbReference type="OrthoDB" id="1521937at2"/>
<evidence type="ECO:0000259" key="9">
    <source>
        <dbReference type="Pfam" id="PF00122"/>
    </source>
</evidence>
<dbReference type="SFLD" id="SFLDS00003">
    <property type="entry name" value="Haloacid_Dehalogenase"/>
    <property type="match status" value="1"/>
</dbReference>
<dbReference type="PROSITE" id="PS00154">
    <property type="entry name" value="ATPASE_E1_E2"/>
    <property type="match status" value="1"/>
</dbReference>
<dbReference type="SFLD" id="SFLDF00027">
    <property type="entry name" value="p-type_atpase"/>
    <property type="match status" value="1"/>
</dbReference>
<dbReference type="Gene3D" id="3.40.1110.10">
    <property type="entry name" value="Calcium-transporting ATPase, cytoplasmic domain N"/>
    <property type="match status" value="1"/>
</dbReference>
<evidence type="ECO:0000256" key="1">
    <source>
        <dbReference type="ARBA" id="ARBA00004141"/>
    </source>
</evidence>
<dbReference type="InterPro" id="IPR006068">
    <property type="entry name" value="ATPase_P-typ_cation-transptr_C"/>
</dbReference>
<dbReference type="GO" id="GO:0016020">
    <property type="term" value="C:membrane"/>
    <property type="evidence" value="ECO:0007669"/>
    <property type="project" value="UniProtKB-SubCell"/>
</dbReference>
<keyword evidence="7 8" id="KW-0472">Membrane</keyword>
<evidence type="ECO:0000256" key="5">
    <source>
        <dbReference type="ARBA" id="ARBA00022967"/>
    </source>
</evidence>
<dbReference type="GO" id="GO:0016887">
    <property type="term" value="F:ATP hydrolysis activity"/>
    <property type="evidence" value="ECO:0007669"/>
    <property type="project" value="InterPro"/>
</dbReference>
<keyword evidence="3" id="KW-0547">Nucleotide-binding</keyword>
<keyword evidence="2 8" id="KW-0812">Transmembrane</keyword>
<feature type="transmembrane region" description="Helical" evidence="8">
    <location>
        <begin position="216"/>
        <end position="238"/>
    </location>
</feature>
<dbReference type="Gene3D" id="2.70.150.10">
    <property type="entry name" value="Calcium-transporting ATPase, cytoplasmic transduction domain A"/>
    <property type="match status" value="1"/>
</dbReference>
<dbReference type="InterPro" id="IPR023299">
    <property type="entry name" value="ATPase_P-typ_cyto_dom_N"/>
</dbReference>
<feature type="transmembrane region" description="Helical" evidence="8">
    <location>
        <begin position="626"/>
        <end position="647"/>
    </location>
</feature>
<feature type="transmembrane region" description="Helical" evidence="8">
    <location>
        <begin position="250"/>
        <end position="275"/>
    </location>
</feature>